<sequence>MPRLTPELGCTDVTASLAFYTGLLGFSVDYARPASGFYHLSKEGSALMLEQLGPDSWALAPPEVPLGRGLHLQFAIADAPGLAASLGAAEVPLFRPLEEAWYRDGARWHGQVQFVVADPDGYLLRFATALATVETRPTTGRIVE</sequence>
<dbReference type="EMBL" id="FSRL01000001">
    <property type="protein sequence ID" value="SIN75062.1"/>
    <property type="molecule type" value="Genomic_DNA"/>
</dbReference>
<dbReference type="InterPro" id="IPR029068">
    <property type="entry name" value="Glyas_Bleomycin-R_OHBP_Dase"/>
</dbReference>
<dbReference type="AlphaFoldDB" id="A0A1N6DWB8"/>
<dbReference type="Gene3D" id="3.10.180.10">
    <property type="entry name" value="2,3-Dihydroxybiphenyl 1,2-Dioxygenase, domain 1"/>
    <property type="match status" value="1"/>
</dbReference>
<keyword evidence="2" id="KW-0560">Oxidoreductase</keyword>
<feature type="domain" description="VOC" evidence="1">
    <location>
        <begin position="1"/>
        <end position="129"/>
    </location>
</feature>
<proteinExistence type="predicted"/>
<dbReference type="STRING" id="1217970.SAMN05444002_0079"/>
<dbReference type="GO" id="GO:0051213">
    <property type="term" value="F:dioxygenase activity"/>
    <property type="evidence" value="ECO:0007669"/>
    <property type="project" value="UniProtKB-KW"/>
</dbReference>
<dbReference type="RefSeq" id="WP_074254309.1">
    <property type="nucleotide sequence ID" value="NZ_FSRL01000001.1"/>
</dbReference>
<dbReference type="OrthoDB" id="284897at2"/>
<accession>A0A1N6DWB8</accession>
<evidence type="ECO:0000313" key="2">
    <source>
        <dbReference type="EMBL" id="SIN75062.1"/>
    </source>
</evidence>
<reference evidence="3" key="1">
    <citation type="submission" date="2016-11" db="EMBL/GenBank/DDBJ databases">
        <authorList>
            <person name="Varghese N."/>
            <person name="Submissions S."/>
        </authorList>
    </citation>
    <scope>NUCLEOTIDE SEQUENCE [LARGE SCALE GENOMIC DNA]</scope>
    <source>
        <strain evidence="3">DSM 29440</strain>
    </source>
</reference>
<evidence type="ECO:0000259" key="1">
    <source>
        <dbReference type="PROSITE" id="PS51819"/>
    </source>
</evidence>
<gene>
    <name evidence="2" type="ORF">SAMN05444002_0079</name>
</gene>
<dbReference type="PROSITE" id="PS51819">
    <property type="entry name" value="VOC"/>
    <property type="match status" value="1"/>
</dbReference>
<dbReference type="InterPro" id="IPR037523">
    <property type="entry name" value="VOC_core"/>
</dbReference>
<dbReference type="Pfam" id="PF00903">
    <property type="entry name" value="Glyoxalase"/>
    <property type="match status" value="1"/>
</dbReference>
<name>A0A1N6DWB8_9RHOB</name>
<dbReference type="SUPFAM" id="SSF54593">
    <property type="entry name" value="Glyoxalase/Bleomycin resistance protein/Dihydroxybiphenyl dioxygenase"/>
    <property type="match status" value="1"/>
</dbReference>
<keyword evidence="2" id="KW-0223">Dioxygenase</keyword>
<keyword evidence="3" id="KW-1185">Reference proteome</keyword>
<protein>
    <submittedName>
        <fullName evidence="2">Catechol 2,3-dioxygenase</fullName>
    </submittedName>
</protein>
<dbReference type="InterPro" id="IPR004360">
    <property type="entry name" value="Glyas_Fos-R_dOase_dom"/>
</dbReference>
<evidence type="ECO:0000313" key="3">
    <source>
        <dbReference type="Proteomes" id="UP000184932"/>
    </source>
</evidence>
<organism evidence="2 3">
    <name type="scientific">Vannielia litorea</name>
    <dbReference type="NCBI Taxonomy" id="1217970"/>
    <lineage>
        <taxon>Bacteria</taxon>
        <taxon>Pseudomonadati</taxon>
        <taxon>Pseudomonadota</taxon>
        <taxon>Alphaproteobacteria</taxon>
        <taxon>Rhodobacterales</taxon>
        <taxon>Paracoccaceae</taxon>
        <taxon>Vannielia</taxon>
    </lineage>
</organism>
<dbReference type="Proteomes" id="UP000184932">
    <property type="component" value="Unassembled WGS sequence"/>
</dbReference>